<accession>G6EGC9</accession>
<comment type="caution">
    <text evidence="3">The sequence shown here is derived from an EMBL/GenBank/DDBJ whole genome shotgun (WGS) entry which is preliminary data.</text>
</comment>
<keyword evidence="2" id="KW-0560">Oxidoreductase</keyword>
<reference evidence="3 4" key="1">
    <citation type="journal article" date="2012" name="J. Bacteriol.">
        <title>Genome sequence of benzo(a)pyrene-degrading bacterium Novosphingobium pentaromativorans US6-1.</title>
        <authorList>
            <person name="Luo Y.R."/>
            <person name="Kang S.G."/>
            <person name="Kim S.J."/>
            <person name="Kim M.R."/>
            <person name="Li N."/>
            <person name="Lee J.H."/>
            <person name="Kwon K.K."/>
        </authorList>
    </citation>
    <scope>NUCLEOTIDE SEQUENCE [LARGE SCALE GENOMIC DNA]</scope>
    <source>
        <strain evidence="3 4">US6-1</strain>
    </source>
</reference>
<sequence>MQLAGKIALVTGAGSNLGKVYAAALADEGAAVVIGDIDGELAQAAAGEIAASGARTLGIEMDMGNESHITRAVDAAIAEFGGIDILVNNAGLARGRWNLCSELTNDEWRHILWVNIAAPLALARACRPSMIARGGGVIINQSSKAAYSVMESAYAVSKLGLSGLTVALAQEFGPDNIRVNGIAPGMMNGRVPPEIIERALSRQSLKRRGKPDDLVGTLLYLATDASSFMSGQTLIVDGGSTQRP</sequence>
<dbReference type="RefSeq" id="WP_007014308.1">
    <property type="nucleotide sequence ID" value="NZ_AGFM01000054.1"/>
</dbReference>
<evidence type="ECO:0000256" key="1">
    <source>
        <dbReference type="ARBA" id="ARBA00006484"/>
    </source>
</evidence>
<dbReference type="GO" id="GO:0016616">
    <property type="term" value="F:oxidoreductase activity, acting on the CH-OH group of donors, NAD or NADP as acceptor"/>
    <property type="evidence" value="ECO:0007669"/>
    <property type="project" value="TreeGrafter"/>
</dbReference>
<dbReference type="PANTHER" id="PTHR42760:SF133">
    <property type="entry name" value="3-OXOACYL-[ACYL-CARRIER-PROTEIN] REDUCTASE"/>
    <property type="match status" value="1"/>
</dbReference>
<dbReference type="eggNOG" id="COG1028">
    <property type="taxonomic scope" value="Bacteria"/>
</dbReference>
<dbReference type="KEGG" id="npn:JI59_21980"/>
<comment type="similarity">
    <text evidence="1">Belongs to the short-chain dehydrogenases/reductases (SDR) family.</text>
</comment>
<dbReference type="InterPro" id="IPR036291">
    <property type="entry name" value="NAD(P)-bd_dom_sf"/>
</dbReference>
<dbReference type="FunFam" id="3.40.50.720:FF:000084">
    <property type="entry name" value="Short-chain dehydrogenase reductase"/>
    <property type="match status" value="1"/>
</dbReference>
<dbReference type="EMBL" id="AGFM01000054">
    <property type="protein sequence ID" value="EHJ59818.1"/>
    <property type="molecule type" value="Genomic_DNA"/>
</dbReference>
<dbReference type="PRINTS" id="PR00081">
    <property type="entry name" value="GDHRDH"/>
</dbReference>
<gene>
    <name evidence="3" type="ORF">NSU_3400</name>
</gene>
<proteinExistence type="inferred from homology"/>
<dbReference type="PRINTS" id="PR00080">
    <property type="entry name" value="SDRFAMILY"/>
</dbReference>
<dbReference type="PANTHER" id="PTHR42760">
    <property type="entry name" value="SHORT-CHAIN DEHYDROGENASES/REDUCTASES FAMILY MEMBER"/>
    <property type="match status" value="1"/>
</dbReference>
<dbReference type="OrthoDB" id="9780084at2"/>
<dbReference type="Proteomes" id="UP000004030">
    <property type="component" value="Unassembled WGS sequence"/>
</dbReference>
<name>G6EGC9_9SPHN</name>
<evidence type="ECO:0008006" key="5">
    <source>
        <dbReference type="Google" id="ProtNLM"/>
    </source>
</evidence>
<evidence type="ECO:0000313" key="3">
    <source>
        <dbReference type="EMBL" id="EHJ59818.1"/>
    </source>
</evidence>
<protein>
    <recommendedName>
        <fullName evidence="5">Short-chain dehydrogenase/reductase SDR</fullName>
    </recommendedName>
</protein>
<evidence type="ECO:0000313" key="4">
    <source>
        <dbReference type="Proteomes" id="UP000004030"/>
    </source>
</evidence>
<dbReference type="InterPro" id="IPR002347">
    <property type="entry name" value="SDR_fam"/>
</dbReference>
<organism evidence="3 4">
    <name type="scientific">Novosphingobium pentaromativorans US6-1</name>
    <dbReference type="NCBI Taxonomy" id="1088721"/>
    <lineage>
        <taxon>Bacteria</taxon>
        <taxon>Pseudomonadati</taxon>
        <taxon>Pseudomonadota</taxon>
        <taxon>Alphaproteobacteria</taxon>
        <taxon>Sphingomonadales</taxon>
        <taxon>Sphingomonadaceae</taxon>
        <taxon>Novosphingobium</taxon>
    </lineage>
</organism>
<dbReference type="AlphaFoldDB" id="G6EGC9"/>
<dbReference type="SUPFAM" id="SSF51735">
    <property type="entry name" value="NAD(P)-binding Rossmann-fold domains"/>
    <property type="match status" value="1"/>
</dbReference>
<dbReference type="Gene3D" id="3.40.50.720">
    <property type="entry name" value="NAD(P)-binding Rossmann-like Domain"/>
    <property type="match status" value="1"/>
</dbReference>
<dbReference type="Pfam" id="PF13561">
    <property type="entry name" value="adh_short_C2"/>
    <property type="match status" value="1"/>
</dbReference>
<evidence type="ECO:0000256" key="2">
    <source>
        <dbReference type="ARBA" id="ARBA00023002"/>
    </source>
</evidence>
<dbReference type="PATRIC" id="fig|1088721.3.peg.3355"/>
<keyword evidence="4" id="KW-1185">Reference proteome</keyword>